<gene>
    <name evidence="1" type="ORF">PV328_012447</name>
</gene>
<reference evidence="1" key="2">
    <citation type="submission" date="2023-03" db="EMBL/GenBank/DDBJ databases">
        <authorList>
            <person name="Inwood S.N."/>
            <person name="Skelly J.G."/>
            <person name="Guhlin J."/>
            <person name="Harrop T.W.R."/>
            <person name="Goldson S.G."/>
            <person name="Dearden P.K."/>
        </authorList>
    </citation>
    <scope>NUCLEOTIDE SEQUENCE</scope>
    <source>
        <strain evidence="1">Irish</strain>
        <tissue evidence="1">Whole body</tissue>
    </source>
</reference>
<dbReference type="AlphaFoldDB" id="A0AA39FDP9"/>
<sequence length="179" mass="20894">MDAGMILNRDRRANQARDDRHIREIQDVFEAGRFSIEEFLRASIPMDRREIILFEINVPQYENDNGELGDDNEAPLQDLFDPIGIPDENVEDLGQRPQLRVRMIPLRRRIRQPVVVIPLQNMDIQELEDEVLIDKPAEEEPAEEIPPMYGPYRFDVNENDEPDEIFEIIGQSMNNPVNT</sequence>
<keyword evidence="2" id="KW-1185">Reference proteome</keyword>
<dbReference type="Proteomes" id="UP001168990">
    <property type="component" value="Unassembled WGS sequence"/>
</dbReference>
<accession>A0AA39FDP9</accession>
<comment type="caution">
    <text evidence="1">The sequence shown here is derived from an EMBL/GenBank/DDBJ whole genome shotgun (WGS) entry which is preliminary data.</text>
</comment>
<dbReference type="EMBL" id="JAQQBS010001347">
    <property type="protein sequence ID" value="KAK0167672.1"/>
    <property type="molecule type" value="Genomic_DNA"/>
</dbReference>
<protein>
    <submittedName>
        <fullName evidence="1">Uncharacterized protein</fullName>
    </submittedName>
</protein>
<evidence type="ECO:0000313" key="1">
    <source>
        <dbReference type="EMBL" id="KAK0167672.1"/>
    </source>
</evidence>
<name>A0AA39FDP9_9HYME</name>
<reference evidence="1" key="1">
    <citation type="journal article" date="2023" name="bioRxiv">
        <title>Scaffold-level genome assemblies of two parasitoid biocontrol wasps reveal the parthenogenesis mechanism and an associated novel virus.</title>
        <authorList>
            <person name="Inwood S."/>
            <person name="Skelly J."/>
            <person name="Guhlin J."/>
            <person name="Harrop T."/>
            <person name="Goldson S."/>
            <person name="Dearden P."/>
        </authorList>
    </citation>
    <scope>NUCLEOTIDE SEQUENCE</scope>
    <source>
        <strain evidence="1">Irish</strain>
        <tissue evidence="1">Whole body</tissue>
    </source>
</reference>
<evidence type="ECO:0000313" key="2">
    <source>
        <dbReference type="Proteomes" id="UP001168990"/>
    </source>
</evidence>
<organism evidence="1 2">
    <name type="scientific">Microctonus aethiopoides</name>
    <dbReference type="NCBI Taxonomy" id="144406"/>
    <lineage>
        <taxon>Eukaryota</taxon>
        <taxon>Metazoa</taxon>
        <taxon>Ecdysozoa</taxon>
        <taxon>Arthropoda</taxon>
        <taxon>Hexapoda</taxon>
        <taxon>Insecta</taxon>
        <taxon>Pterygota</taxon>
        <taxon>Neoptera</taxon>
        <taxon>Endopterygota</taxon>
        <taxon>Hymenoptera</taxon>
        <taxon>Apocrita</taxon>
        <taxon>Ichneumonoidea</taxon>
        <taxon>Braconidae</taxon>
        <taxon>Euphorinae</taxon>
        <taxon>Microctonus</taxon>
    </lineage>
</organism>
<proteinExistence type="predicted"/>